<organism evidence="2 3">
    <name type="scientific">Pseudonaja textilis</name>
    <name type="common">Eastern brown snake</name>
    <dbReference type="NCBI Taxonomy" id="8673"/>
    <lineage>
        <taxon>Eukaryota</taxon>
        <taxon>Metazoa</taxon>
        <taxon>Chordata</taxon>
        <taxon>Craniata</taxon>
        <taxon>Vertebrata</taxon>
        <taxon>Euteleostomi</taxon>
        <taxon>Lepidosauria</taxon>
        <taxon>Squamata</taxon>
        <taxon>Bifurcata</taxon>
        <taxon>Unidentata</taxon>
        <taxon>Episquamata</taxon>
        <taxon>Toxicofera</taxon>
        <taxon>Serpentes</taxon>
        <taxon>Colubroidea</taxon>
        <taxon>Elapidae</taxon>
        <taxon>Hydrophiinae</taxon>
        <taxon>Pseudonaja</taxon>
    </lineage>
</organism>
<reference evidence="2" key="2">
    <citation type="submission" date="2025-09" db="UniProtKB">
        <authorList>
            <consortium name="Ensembl"/>
        </authorList>
    </citation>
    <scope>IDENTIFICATION</scope>
</reference>
<evidence type="ECO:0008006" key="4">
    <source>
        <dbReference type="Google" id="ProtNLM"/>
    </source>
</evidence>
<dbReference type="OMA" id="EGWESES"/>
<proteinExistence type="predicted"/>
<reference evidence="2" key="1">
    <citation type="submission" date="2025-08" db="UniProtKB">
        <authorList>
            <consortium name="Ensembl"/>
        </authorList>
    </citation>
    <scope>IDENTIFICATION</scope>
</reference>
<dbReference type="PANTHER" id="PTHR15002">
    <property type="entry name" value="RIBOSOMAL BIOGENESIS PROTEIN LAS1L"/>
    <property type="match status" value="1"/>
</dbReference>
<evidence type="ECO:0000256" key="1">
    <source>
        <dbReference type="SAM" id="MobiDB-lite"/>
    </source>
</evidence>
<evidence type="ECO:0000313" key="2">
    <source>
        <dbReference type="Ensembl" id="ENSPTXP00000014937.1"/>
    </source>
</evidence>
<dbReference type="InterPro" id="IPR007174">
    <property type="entry name" value="Las1"/>
</dbReference>
<dbReference type="GO" id="GO:0030687">
    <property type="term" value="C:preribosome, large subunit precursor"/>
    <property type="evidence" value="ECO:0007669"/>
    <property type="project" value="TreeGrafter"/>
</dbReference>
<dbReference type="Proteomes" id="UP000472273">
    <property type="component" value="Unplaced"/>
</dbReference>
<dbReference type="Ensembl" id="ENSPTXT00000015404.1">
    <property type="protein sequence ID" value="ENSPTXP00000014937.1"/>
    <property type="gene ID" value="ENSPTXG00000010327.1"/>
</dbReference>
<feature type="compositionally biased region" description="Acidic residues" evidence="1">
    <location>
        <begin position="181"/>
        <end position="203"/>
    </location>
</feature>
<dbReference type="GO" id="GO:0000460">
    <property type="term" value="P:maturation of 5.8S rRNA"/>
    <property type="evidence" value="ECO:0007669"/>
    <property type="project" value="TreeGrafter"/>
</dbReference>
<feature type="region of interest" description="Disordered" evidence="1">
    <location>
        <begin position="181"/>
        <end position="211"/>
    </location>
</feature>
<name>A0A670YT59_PSETE</name>
<dbReference type="AlphaFoldDB" id="A0A670YT59"/>
<dbReference type="GO" id="GO:0000470">
    <property type="term" value="P:maturation of LSU-rRNA"/>
    <property type="evidence" value="ECO:0007669"/>
    <property type="project" value="TreeGrafter"/>
</dbReference>
<dbReference type="GO" id="GO:0090730">
    <property type="term" value="C:Las1 complex"/>
    <property type="evidence" value="ECO:0007669"/>
    <property type="project" value="InterPro"/>
</dbReference>
<dbReference type="Pfam" id="PF04031">
    <property type="entry name" value="Las1"/>
    <property type="match status" value="1"/>
</dbReference>
<accession>A0A670YT59</accession>
<evidence type="ECO:0000313" key="3">
    <source>
        <dbReference type="Proteomes" id="UP000472273"/>
    </source>
</evidence>
<dbReference type="GeneTree" id="ENSGT00390000014785"/>
<sequence>LAGSVLLRLRRGIAGPEAPQLKRPRNVVPWQSKAEWDQVMVGLYCEDCQTQRDALDRVAVWKSRFGSKMPLAVECTADLIRCKLLDASGVLKSRELILTYGLALVRFANLITERKQKKITIPLRHLAKELNIPIWIVDLRHELTHGTLPQLGTCRKGCEAVLDWLRHSYWSCQLGNNLVEEGEEETEESSEADGEDEMDSSQDDLEKTPDEQKHQELCGRCIQICCFFFLH</sequence>
<dbReference type="GO" id="GO:0004519">
    <property type="term" value="F:endonuclease activity"/>
    <property type="evidence" value="ECO:0007669"/>
    <property type="project" value="InterPro"/>
</dbReference>
<dbReference type="PANTHER" id="PTHR15002:SF0">
    <property type="entry name" value="RIBOSOMAL BIOGENESIS PROTEIN LAS1L"/>
    <property type="match status" value="1"/>
</dbReference>
<protein>
    <recommendedName>
        <fullName evidence="4">LAS1 like ribosome biogenesis factor</fullName>
    </recommendedName>
</protein>
<keyword evidence="3" id="KW-1185">Reference proteome</keyword>